<reference evidence="7 8" key="1">
    <citation type="submission" date="2019-03" db="EMBL/GenBank/DDBJ databases">
        <title>Ramlibacter henchirensis DSM 14656, whole genome shotgun sequence.</title>
        <authorList>
            <person name="Zhang X."/>
            <person name="Feng G."/>
            <person name="Zhu H."/>
        </authorList>
    </citation>
    <scope>NUCLEOTIDE SEQUENCE [LARGE SCALE GENOMIC DNA]</scope>
    <source>
        <strain evidence="7 8">DSM 14656</strain>
    </source>
</reference>
<evidence type="ECO:0000313" key="8">
    <source>
        <dbReference type="Proteomes" id="UP000298180"/>
    </source>
</evidence>
<dbReference type="Pfam" id="PF03328">
    <property type="entry name" value="HpcH_HpaI"/>
    <property type="match status" value="1"/>
</dbReference>
<proteinExistence type="predicted"/>
<dbReference type="OrthoDB" id="348111at2"/>
<evidence type="ECO:0000313" key="7">
    <source>
        <dbReference type="EMBL" id="TFZ05565.1"/>
    </source>
</evidence>
<dbReference type="GO" id="GO:0016829">
    <property type="term" value="F:lyase activity"/>
    <property type="evidence" value="ECO:0007669"/>
    <property type="project" value="UniProtKB-KW"/>
</dbReference>
<keyword evidence="2 5" id="KW-0479">Metal-binding</keyword>
<dbReference type="GO" id="GO:0000287">
    <property type="term" value="F:magnesium ion binding"/>
    <property type="evidence" value="ECO:0007669"/>
    <property type="project" value="TreeGrafter"/>
</dbReference>
<dbReference type="PANTHER" id="PTHR32308">
    <property type="entry name" value="LYASE BETA SUBUNIT, PUTATIVE (AFU_ORTHOLOGUE AFUA_4G13030)-RELATED"/>
    <property type="match status" value="1"/>
</dbReference>
<dbReference type="Proteomes" id="UP000298180">
    <property type="component" value="Unassembled WGS sequence"/>
</dbReference>
<evidence type="ECO:0000256" key="5">
    <source>
        <dbReference type="PIRSR" id="PIRSR015582-2"/>
    </source>
</evidence>
<comment type="cofactor">
    <cofactor evidence="1">
        <name>Mg(2+)</name>
        <dbReference type="ChEBI" id="CHEBI:18420"/>
    </cofactor>
</comment>
<evidence type="ECO:0000256" key="3">
    <source>
        <dbReference type="ARBA" id="ARBA00022842"/>
    </source>
</evidence>
<accession>A0A4Z0C682</accession>
<evidence type="ECO:0000256" key="4">
    <source>
        <dbReference type="PIRSR" id="PIRSR015582-1"/>
    </source>
</evidence>
<name>A0A4Z0C682_9BURK</name>
<keyword evidence="8" id="KW-1185">Reference proteome</keyword>
<feature type="domain" description="HpcH/HpaI aldolase/citrate lyase" evidence="6">
    <location>
        <begin position="10"/>
        <end position="228"/>
    </location>
</feature>
<dbReference type="GO" id="GO:0006107">
    <property type="term" value="P:oxaloacetate metabolic process"/>
    <property type="evidence" value="ECO:0007669"/>
    <property type="project" value="TreeGrafter"/>
</dbReference>
<dbReference type="InterPro" id="IPR011206">
    <property type="entry name" value="Citrate_lyase_beta/mcl1/mcl2"/>
</dbReference>
<dbReference type="SUPFAM" id="SSF51621">
    <property type="entry name" value="Phosphoenolpyruvate/pyruvate domain"/>
    <property type="match status" value="1"/>
</dbReference>
<feature type="binding site" evidence="5">
    <location>
        <position position="160"/>
    </location>
    <ligand>
        <name>Mg(2+)</name>
        <dbReference type="ChEBI" id="CHEBI:18420"/>
    </ligand>
</feature>
<feature type="binding site" evidence="4">
    <location>
        <position position="133"/>
    </location>
    <ligand>
        <name>substrate</name>
    </ligand>
</feature>
<dbReference type="RefSeq" id="WP_135261647.1">
    <property type="nucleotide sequence ID" value="NZ_SMLM01000001.1"/>
</dbReference>
<dbReference type="Gene3D" id="3.20.20.60">
    <property type="entry name" value="Phosphoenolpyruvate-binding domains"/>
    <property type="match status" value="1"/>
</dbReference>
<dbReference type="AlphaFoldDB" id="A0A4Z0C682"/>
<feature type="binding site" evidence="5">
    <location>
        <position position="133"/>
    </location>
    <ligand>
        <name>Mg(2+)</name>
        <dbReference type="ChEBI" id="CHEBI:18420"/>
    </ligand>
</feature>
<protein>
    <submittedName>
        <fullName evidence="7">CoA ester lyase</fullName>
    </submittedName>
</protein>
<dbReference type="EMBL" id="SMLM01000001">
    <property type="protein sequence ID" value="TFZ05565.1"/>
    <property type="molecule type" value="Genomic_DNA"/>
</dbReference>
<comment type="caution">
    <text evidence="7">The sequence shown here is derived from an EMBL/GenBank/DDBJ whole genome shotgun (WGS) entry which is preliminary data.</text>
</comment>
<keyword evidence="7" id="KW-0456">Lyase</keyword>
<evidence type="ECO:0000259" key="6">
    <source>
        <dbReference type="Pfam" id="PF03328"/>
    </source>
</evidence>
<dbReference type="InterPro" id="IPR040442">
    <property type="entry name" value="Pyrv_kinase-like_dom_sf"/>
</dbReference>
<keyword evidence="3 5" id="KW-0460">Magnesium</keyword>
<feature type="binding site" evidence="4">
    <location>
        <position position="71"/>
    </location>
    <ligand>
        <name>substrate</name>
    </ligand>
</feature>
<dbReference type="InterPro" id="IPR015813">
    <property type="entry name" value="Pyrv/PenolPyrv_kinase-like_dom"/>
</dbReference>
<sequence>MNPTTLEPCSMLFVPADTDRFLAKAGQRGADALILDLEDAVARPAKPAARANLAAFVPRLQESAGVPIYVRVNNEPDLLAADLEASIAAGADGLLVPKVESPRQVVQLDAEMRALEERFGRPSGGIRVVALLESPLAICNAPAIAQSSPRLAALLFGTEDFGAATGIASAPEGMAMPAQMLALAAAAAGLQPMGLPGTVAEFTDMQAYRAVALKAKAIGMRGAICIHPAQVPVINEVFGGTSEEADNARRLLEVFDASVAAGRGAVAHEGRMIDEPIAIKARKFLARYDALQARRSRARKEAA</sequence>
<dbReference type="PANTHER" id="PTHR32308:SF0">
    <property type="entry name" value="HPCH_HPAI ALDOLASE_CITRATE LYASE DOMAIN-CONTAINING PROTEIN"/>
    <property type="match status" value="1"/>
</dbReference>
<evidence type="ECO:0000256" key="2">
    <source>
        <dbReference type="ARBA" id="ARBA00022723"/>
    </source>
</evidence>
<dbReference type="PIRSF" id="PIRSF015582">
    <property type="entry name" value="Cit_lyase_B"/>
    <property type="match status" value="1"/>
</dbReference>
<organism evidence="7 8">
    <name type="scientific">Ramlibacter henchirensis</name>
    <dbReference type="NCBI Taxonomy" id="204072"/>
    <lineage>
        <taxon>Bacteria</taxon>
        <taxon>Pseudomonadati</taxon>
        <taxon>Pseudomonadota</taxon>
        <taxon>Betaproteobacteria</taxon>
        <taxon>Burkholderiales</taxon>
        <taxon>Comamonadaceae</taxon>
        <taxon>Ramlibacter</taxon>
    </lineage>
</organism>
<dbReference type="InterPro" id="IPR005000">
    <property type="entry name" value="Aldolase/citrate-lyase_domain"/>
</dbReference>
<gene>
    <name evidence="7" type="ORF">EZ313_02525</name>
</gene>
<evidence type="ECO:0000256" key="1">
    <source>
        <dbReference type="ARBA" id="ARBA00001946"/>
    </source>
</evidence>